<dbReference type="Proteomes" id="UP000679247">
    <property type="component" value="Chromosome"/>
</dbReference>
<dbReference type="SUPFAM" id="SSF55347">
    <property type="entry name" value="Glyceraldehyde-3-phosphate dehydrogenase-like, C-terminal domain"/>
    <property type="match status" value="1"/>
</dbReference>
<dbReference type="InterPro" id="IPR050463">
    <property type="entry name" value="Gfo/Idh/MocA_oxidrdct_glycsds"/>
</dbReference>
<accession>A0ABX8F934</accession>
<dbReference type="InterPro" id="IPR000683">
    <property type="entry name" value="Gfo/Idh/MocA-like_OxRdtase_N"/>
</dbReference>
<dbReference type="InterPro" id="IPR004104">
    <property type="entry name" value="Gfo/Idh/MocA-like_OxRdtase_C"/>
</dbReference>
<comment type="similarity">
    <text evidence="1">Belongs to the Gfo/Idh/MocA family.</text>
</comment>
<gene>
    <name evidence="5" type="ORF">J1899_11340</name>
</gene>
<dbReference type="EMBL" id="CP071709">
    <property type="protein sequence ID" value="QVY59667.1"/>
    <property type="molecule type" value="Genomic_DNA"/>
</dbReference>
<dbReference type="SUPFAM" id="SSF51735">
    <property type="entry name" value="NAD(P)-binding Rossmann-fold domains"/>
    <property type="match status" value="1"/>
</dbReference>
<dbReference type="RefSeq" id="WP_214473740.1">
    <property type="nucleotide sequence ID" value="NZ_CP071709.1"/>
</dbReference>
<reference evidence="5 6" key="1">
    <citation type="submission" date="2021-03" db="EMBL/GenBank/DDBJ databases">
        <title>The first data on the complete genome of the tetrodotoxin-producing bacterium.</title>
        <authorList>
            <person name="Melnikova D.I."/>
            <person name="Nijland R."/>
            <person name="Magarlamov T.Y."/>
        </authorList>
    </citation>
    <scope>NUCLEOTIDE SEQUENCE [LARGE SCALE GENOMIC DNA]</scope>
    <source>
        <strain evidence="5 6">1839</strain>
    </source>
</reference>
<protein>
    <submittedName>
        <fullName evidence="5">Gfo/Idh/MocA family oxidoreductase</fullName>
    </submittedName>
</protein>
<dbReference type="PANTHER" id="PTHR43818:SF11">
    <property type="entry name" value="BCDNA.GH03377"/>
    <property type="match status" value="1"/>
</dbReference>
<keyword evidence="2" id="KW-0560">Oxidoreductase</keyword>
<evidence type="ECO:0000259" key="3">
    <source>
        <dbReference type="Pfam" id="PF01408"/>
    </source>
</evidence>
<feature type="domain" description="Gfo/Idh/MocA-like oxidoreductase C-terminal" evidence="4">
    <location>
        <begin position="133"/>
        <end position="309"/>
    </location>
</feature>
<dbReference type="PANTHER" id="PTHR43818">
    <property type="entry name" value="BCDNA.GH03377"/>
    <property type="match status" value="1"/>
</dbReference>
<evidence type="ECO:0000313" key="5">
    <source>
        <dbReference type="EMBL" id="QVY59667.1"/>
    </source>
</evidence>
<evidence type="ECO:0000256" key="2">
    <source>
        <dbReference type="ARBA" id="ARBA00023002"/>
    </source>
</evidence>
<evidence type="ECO:0000259" key="4">
    <source>
        <dbReference type="Pfam" id="PF02894"/>
    </source>
</evidence>
<name>A0ABX8F934_9BACI</name>
<organism evidence="5 6">
    <name type="scientific">Cytobacillus gottheilii</name>
    <dbReference type="NCBI Taxonomy" id="859144"/>
    <lineage>
        <taxon>Bacteria</taxon>
        <taxon>Bacillati</taxon>
        <taxon>Bacillota</taxon>
        <taxon>Bacilli</taxon>
        <taxon>Bacillales</taxon>
        <taxon>Bacillaceae</taxon>
        <taxon>Cytobacillus</taxon>
    </lineage>
</organism>
<sequence length="314" mass="35415">MLRIGIIGVGAIGERLLNTFLQHEEVEIAGLCDQNQERLNSFKSQLPDVSTYTDYRELLKDDKITLIYLAVPPKYHHQIALDIISTGKHLLCEKPLANSLAEAEEMASAAKKAGIVHAINFPMVYSNVFHLYKEKIQSGSIGELKKVEVNFQFTEWPRQWQQNDWIAGREQGGFIREVAPHYIQMLQYILGDLQVTASFADYPEDPAKCETGFISRLETANGIPVLFNGISGIGQKEHLSCKVYGEKGTIDLVNWSILSESKKDTNSEVLDVNREKQFDLVHELIKGTKGETSLLVDFDEGVKVQRVLEDLLHQ</sequence>
<dbReference type="Gene3D" id="3.40.50.720">
    <property type="entry name" value="NAD(P)-binding Rossmann-like Domain"/>
    <property type="match status" value="1"/>
</dbReference>
<dbReference type="InterPro" id="IPR036291">
    <property type="entry name" value="NAD(P)-bd_dom_sf"/>
</dbReference>
<evidence type="ECO:0000256" key="1">
    <source>
        <dbReference type="ARBA" id="ARBA00010928"/>
    </source>
</evidence>
<proteinExistence type="inferred from homology"/>
<dbReference type="Pfam" id="PF02894">
    <property type="entry name" value="GFO_IDH_MocA_C"/>
    <property type="match status" value="1"/>
</dbReference>
<dbReference type="Gene3D" id="3.30.360.10">
    <property type="entry name" value="Dihydrodipicolinate Reductase, domain 2"/>
    <property type="match status" value="1"/>
</dbReference>
<keyword evidence="6" id="KW-1185">Reference proteome</keyword>
<feature type="domain" description="Gfo/Idh/MocA-like oxidoreductase N-terminal" evidence="3">
    <location>
        <begin position="2"/>
        <end position="118"/>
    </location>
</feature>
<dbReference type="Pfam" id="PF01408">
    <property type="entry name" value="GFO_IDH_MocA"/>
    <property type="match status" value="1"/>
</dbReference>
<evidence type="ECO:0000313" key="6">
    <source>
        <dbReference type="Proteomes" id="UP000679247"/>
    </source>
</evidence>